<dbReference type="AlphaFoldDB" id="A0AAE4FSU2"/>
<evidence type="ECO:0000313" key="6">
    <source>
        <dbReference type="EMBL" id="MDS3861664.1"/>
    </source>
</evidence>
<dbReference type="InterPro" id="IPR029058">
    <property type="entry name" value="AB_hydrolase_fold"/>
</dbReference>
<keyword evidence="3" id="KW-0443">Lipid metabolism</keyword>
<proteinExistence type="predicted"/>
<keyword evidence="1 6" id="KW-0378">Hydrolase</keyword>
<evidence type="ECO:0000256" key="1">
    <source>
        <dbReference type="ARBA" id="ARBA00022801"/>
    </source>
</evidence>
<dbReference type="PANTHER" id="PTHR10272:SF13">
    <property type="entry name" value="POLY(ETHYLENE TEREPHTHALATE) HYDROLASE"/>
    <property type="match status" value="1"/>
</dbReference>
<evidence type="ECO:0000259" key="5">
    <source>
        <dbReference type="Pfam" id="PF07176"/>
    </source>
</evidence>
<dbReference type="Gene3D" id="3.40.50.1820">
    <property type="entry name" value="alpha/beta hydrolase"/>
    <property type="match status" value="1"/>
</dbReference>
<dbReference type="InterPro" id="IPR010802">
    <property type="entry name" value="DUF1400"/>
</dbReference>
<name>A0AAE4FSU2_9CYAN</name>
<accession>A0AAE4FSU2</accession>
<dbReference type="EMBL" id="JAVMIP010000015">
    <property type="protein sequence ID" value="MDS3861664.1"/>
    <property type="molecule type" value="Genomic_DNA"/>
</dbReference>
<feature type="domain" description="DUF1400" evidence="5">
    <location>
        <begin position="48"/>
        <end position="173"/>
    </location>
</feature>
<dbReference type="InterPro" id="IPR000073">
    <property type="entry name" value="AB_hydrolase_1"/>
</dbReference>
<evidence type="ECO:0000259" key="4">
    <source>
        <dbReference type="Pfam" id="PF00561"/>
    </source>
</evidence>
<dbReference type="RefSeq" id="WP_322878899.1">
    <property type="nucleotide sequence ID" value="NZ_JAVMIP010000015.1"/>
</dbReference>
<protein>
    <submittedName>
        <fullName evidence="6">Alpha/beta hydrolase</fullName>
    </submittedName>
</protein>
<dbReference type="Pfam" id="PF07176">
    <property type="entry name" value="DUF1400"/>
    <property type="match status" value="1"/>
</dbReference>
<evidence type="ECO:0000256" key="3">
    <source>
        <dbReference type="ARBA" id="ARBA00023098"/>
    </source>
</evidence>
<keyword evidence="7" id="KW-1185">Reference proteome</keyword>
<sequence>MRWLSPQFPNVIPTTFKHHSRKLGKLWSWSLGLGVLLGAVASSPAWGADSLTVSLAGITITATTQDLTGFSQTGELPANLAPLGTFLSAGDLAALRSALQQKITFPAEGVSQLFNTPAGQRVLNVLGQFIQTSDGQSGATDLKTALIQSAQSPEGLTVLGVIKEFPDTNIKIDAAQAIPLVNAIFSEISTTKAVINIVNQQSQTALAKSPNLPSTLGDLTAPGPNTWQVQSLTLNHKTANFQFPVTLYVPNISGTIPLVVISPGLGEDLNTFAYLAEHLASYGFGVAIVDHPGSDATRQTEFLAGKIPEEILPQEFINRPQSISITLDYLAQLPTVKFNTQRVGLLGHSFGGYDTWALAGATQDGATLTAACQNPETIIKPSVILDCKVTRLPSPLPNFRDSRIQAAMAINPIGGTIYGSIGFQAIQIPMLVLAGSEDFIAPPLVEQFQPFSQLSSAQKYLVLLNGGTHLSTMGDLPPENSPNALPPFVVGTDPGIARNQLQAVTVAFMQAYINGQPNFQAYLSPAYLAKLSQPQMKATLTQSLTPAQIEAAASPPK</sequence>
<keyword evidence="2" id="KW-0442">Lipid degradation</keyword>
<gene>
    <name evidence="6" type="ORF">RIF25_12700</name>
</gene>
<dbReference type="PANTHER" id="PTHR10272">
    <property type="entry name" value="PLATELET-ACTIVATING FACTOR ACETYLHYDROLASE"/>
    <property type="match status" value="1"/>
</dbReference>
<dbReference type="SUPFAM" id="SSF53474">
    <property type="entry name" value="alpha/beta-Hydrolases"/>
    <property type="match status" value="1"/>
</dbReference>
<dbReference type="GO" id="GO:0003847">
    <property type="term" value="F:1-alkyl-2-acetylglycerophosphocholine esterase activity"/>
    <property type="evidence" value="ECO:0007669"/>
    <property type="project" value="TreeGrafter"/>
</dbReference>
<organism evidence="6 7">
    <name type="scientific">Pseudocalidococcus azoricus BACA0444</name>
    <dbReference type="NCBI Taxonomy" id="2918990"/>
    <lineage>
        <taxon>Bacteria</taxon>
        <taxon>Bacillati</taxon>
        <taxon>Cyanobacteriota</taxon>
        <taxon>Cyanophyceae</taxon>
        <taxon>Acaryochloridales</taxon>
        <taxon>Thermosynechococcaceae</taxon>
        <taxon>Pseudocalidococcus</taxon>
        <taxon>Pseudocalidococcus azoricus</taxon>
    </lineage>
</organism>
<evidence type="ECO:0000313" key="7">
    <source>
        <dbReference type="Proteomes" id="UP001268256"/>
    </source>
</evidence>
<feature type="domain" description="AB hydrolase-1" evidence="4">
    <location>
        <begin position="257"/>
        <end position="362"/>
    </location>
</feature>
<reference evidence="7" key="1">
    <citation type="submission" date="2023-07" db="EMBL/GenBank/DDBJ databases">
        <authorList>
            <person name="Luz R."/>
            <person name="Cordeiro R."/>
            <person name="Fonseca A."/>
            <person name="Goncalves V."/>
        </authorList>
    </citation>
    <scope>NUCLEOTIDE SEQUENCE [LARGE SCALE GENOMIC DNA]</scope>
    <source>
        <strain evidence="7">BACA0444</strain>
    </source>
</reference>
<evidence type="ECO:0000256" key="2">
    <source>
        <dbReference type="ARBA" id="ARBA00022963"/>
    </source>
</evidence>
<dbReference type="GO" id="GO:0016042">
    <property type="term" value="P:lipid catabolic process"/>
    <property type="evidence" value="ECO:0007669"/>
    <property type="project" value="UniProtKB-KW"/>
</dbReference>
<dbReference type="Proteomes" id="UP001268256">
    <property type="component" value="Unassembled WGS sequence"/>
</dbReference>
<comment type="caution">
    <text evidence="6">The sequence shown here is derived from an EMBL/GenBank/DDBJ whole genome shotgun (WGS) entry which is preliminary data.</text>
</comment>
<dbReference type="Pfam" id="PF00561">
    <property type="entry name" value="Abhydrolase_1"/>
    <property type="match status" value="1"/>
</dbReference>